<proteinExistence type="predicted"/>
<comment type="caution">
    <text evidence="1">The sequence shown here is derived from an EMBL/GenBank/DDBJ whole genome shotgun (WGS) entry which is preliminary data.</text>
</comment>
<organism evidence="1 2">
    <name type="scientific">Melia azedarach</name>
    <name type="common">Chinaberry tree</name>
    <dbReference type="NCBI Taxonomy" id="155640"/>
    <lineage>
        <taxon>Eukaryota</taxon>
        <taxon>Viridiplantae</taxon>
        <taxon>Streptophyta</taxon>
        <taxon>Embryophyta</taxon>
        <taxon>Tracheophyta</taxon>
        <taxon>Spermatophyta</taxon>
        <taxon>Magnoliopsida</taxon>
        <taxon>eudicotyledons</taxon>
        <taxon>Gunneridae</taxon>
        <taxon>Pentapetalae</taxon>
        <taxon>rosids</taxon>
        <taxon>malvids</taxon>
        <taxon>Sapindales</taxon>
        <taxon>Meliaceae</taxon>
        <taxon>Melia</taxon>
    </lineage>
</organism>
<dbReference type="EMBL" id="CM051397">
    <property type="protein sequence ID" value="KAJ4720387.1"/>
    <property type="molecule type" value="Genomic_DNA"/>
</dbReference>
<keyword evidence="2" id="KW-1185">Reference proteome</keyword>
<protein>
    <submittedName>
        <fullName evidence="1">Transducin beta-like protein 3</fullName>
    </submittedName>
</protein>
<evidence type="ECO:0000313" key="2">
    <source>
        <dbReference type="Proteomes" id="UP001164539"/>
    </source>
</evidence>
<dbReference type="Proteomes" id="UP001164539">
    <property type="component" value="Chromosome 4"/>
</dbReference>
<sequence>MASLPLKKNYRCEPALQQFYGGGPVVVSSDGSFIVCACGDSVNIVNSSNGSVKSTIEGDSDTITALALSPDDKLLFSSGHSRQIKVWDASNLKCLRSWKGHDGPVIGMACHPSGGLLATAGADRKVLVWDVDGGFCTHYFKGHKGVVSSIMFHPDSKNSLLFSGSDDATVRVWDLLAKKCVATLEKHFSTVTSLAISGDGWTLLSAGRDKVVNLWDLHDYSCNLTVPTYEMVEAVCVITFGTGFDLFLGSYNQQMKKKRSGSAEIYFITVGERGIVRLWNSDGAVCLFEQKSSDVTVNSETDDSKRGFIAAILLPLGQGLLCVTADQQFLFYTPVELPEKKSELVLSKRFVGYNEEIVDMKFLGEEEQYLAVATNLEQVQVYDLASMSCSYVLAGHSEIVLCLDTCISSSGKILIVTGSKDNSVRLWESDSRCCIGVGTGHMGAVGAVAFSKKGRNFFVSGSSDHTIKVWSMDGLSDAEQPINLKAKAVVAAHVKDINSLAIAPNDSLVCSGSQDRTACVWRLPDLVSVVTLRGHKRGIWSVEFSPVDQVVITASGDKTIKMWSISDGSCLKTFEGHASSVLRASFLTRGAQIVSCGADGLVKLWMVRTGECIATYDKHEDKIWALAVGKKTETFATGGSDALINLWHDSTASDKEETFRKEEEAILKGQELENAVLDTDYTKAIQIAFELRRPHKLFELFASVCRKKETEYQIEKALHALGKEEFHLLLEYIREWNTKPKLCHVAQFVLFRLFNNVPPTEIIEIKGIAELLEGLIPYTHRHFGRIDRLLRSTFLLEYTLTGMSVIEPDIEAKELKTKSFINSDVEDANGLLLTENVEEQTELGRRTATKKRKSQKSKESSRKKVKGADYTKAKAISLQA</sequence>
<name>A0ACC1YAR1_MELAZ</name>
<reference evidence="1 2" key="1">
    <citation type="journal article" date="2023" name="Science">
        <title>Complex scaffold remodeling in plant triterpene biosynthesis.</title>
        <authorList>
            <person name="De La Pena R."/>
            <person name="Hodgson H."/>
            <person name="Liu J.C."/>
            <person name="Stephenson M.J."/>
            <person name="Martin A.C."/>
            <person name="Owen C."/>
            <person name="Harkess A."/>
            <person name="Leebens-Mack J."/>
            <person name="Jimenez L.E."/>
            <person name="Osbourn A."/>
            <person name="Sattely E.S."/>
        </authorList>
    </citation>
    <scope>NUCLEOTIDE SEQUENCE [LARGE SCALE GENOMIC DNA]</scope>
    <source>
        <strain evidence="2">cv. JPN11</strain>
        <tissue evidence="1">Leaf</tissue>
    </source>
</reference>
<gene>
    <name evidence="1" type="ORF">OWV82_008224</name>
</gene>
<accession>A0ACC1YAR1</accession>
<evidence type="ECO:0000313" key="1">
    <source>
        <dbReference type="EMBL" id="KAJ4720387.1"/>
    </source>
</evidence>